<accession>A0A226XC49</accession>
<gene>
    <name evidence="5" type="ORF">BSU04_01900</name>
</gene>
<dbReference type="Proteomes" id="UP000214720">
    <property type="component" value="Unassembled WGS sequence"/>
</dbReference>
<evidence type="ECO:0000313" key="5">
    <source>
        <dbReference type="EMBL" id="OXC80428.1"/>
    </source>
</evidence>
<evidence type="ECO:0000259" key="4">
    <source>
        <dbReference type="PROSITE" id="PS01124"/>
    </source>
</evidence>
<sequence length="94" mass="10778">MKHLDGNISLADVARECGLSRGFFLKAFHQTTGLPPHRWLITQRIERAKEYMHNPHMPLSIISQVCGFADQSHFTRTFTRMTGVSPGQWRAKNL</sequence>
<dbReference type="EMBL" id="MTHB01000017">
    <property type="protein sequence ID" value="OXC80428.1"/>
    <property type="molecule type" value="Genomic_DNA"/>
</dbReference>
<dbReference type="InterPro" id="IPR050204">
    <property type="entry name" value="AraC_XylS_family_regulators"/>
</dbReference>
<dbReference type="PRINTS" id="PR00032">
    <property type="entry name" value="HTHARAC"/>
</dbReference>
<dbReference type="GO" id="GO:0043565">
    <property type="term" value="F:sequence-specific DNA binding"/>
    <property type="evidence" value="ECO:0007669"/>
    <property type="project" value="InterPro"/>
</dbReference>
<proteinExistence type="predicted"/>
<dbReference type="InterPro" id="IPR018060">
    <property type="entry name" value="HTH_AraC"/>
</dbReference>
<dbReference type="Gene3D" id="1.10.10.60">
    <property type="entry name" value="Homeodomain-like"/>
    <property type="match status" value="2"/>
</dbReference>
<keyword evidence="1" id="KW-0805">Transcription regulation</keyword>
<comment type="caution">
    <text evidence="5">The sequence shown here is derived from an EMBL/GenBank/DDBJ whole genome shotgun (WGS) entry which is preliminary data.</text>
</comment>
<name>A0A226XC49_CABSO</name>
<evidence type="ECO:0000313" key="6">
    <source>
        <dbReference type="Proteomes" id="UP000214720"/>
    </source>
</evidence>
<dbReference type="InterPro" id="IPR018062">
    <property type="entry name" value="HTH_AraC-typ_CS"/>
</dbReference>
<dbReference type="Pfam" id="PF12833">
    <property type="entry name" value="HTH_18"/>
    <property type="match status" value="1"/>
</dbReference>
<evidence type="ECO:0000256" key="3">
    <source>
        <dbReference type="ARBA" id="ARBA00023163"/>
    </source>
</evidence>
<feature type="domain" description="HTH araC/xylS-type" evidence="4">
    <location>
        <begin position="1"/>
        <end position="92"/>
    </location>
</feature>
<dbReference type="SMART" id="SM00342">
    <property type="entry name" value="HTH_ARAC"/>
    <property type="match status" value="1"/>
</dbReference>
<organism evidence="5 6">
    <name type="scientific">Caballeronia sordidicola</name>
    <name type="common">Burkholderia sordidicola</name>
    <dbReference type="NCBI Taxonomy" id="196367"/>
    <lineage>
        <taxon>Bacteria</taxon>
        <taxon>Pseudomonadati</taxon>
        <taxon>Pseudomonadota</taxon>
        <taxon>Betaproteobacteria</taxon>
        <taxon>Burkholderiales</taxon>
        <taxon>Burkholderiaceae</taxon>
        <taxon>Caballeronia</taxon>
    </lineage>
</organism>
<dbReference type="PROSITE" id="PS01124">
    <property type="entry name" value="HTH_ARAC_FAMILY_2"/>
    <property type="match status" value="1"/>
</dbReference>
<protein>
    <submittedName>
        <fullName evidence="5">Transcriptional regulator, AraC family</fullName>
    </submittedName>
</protein>
<reference evidence="6" key="1">
    <citation type="submission" date="2017-01" db="EMBL/GenBank/DDBJ databases">
        <title>Genome Analysis of Deinococcus marmoris KOPRI26562.</title>
        <authorList>
            <person name="Kim J.H."/>
            <person name="Oh H.-M."/>
        </authorList>
    </citation>
    <scope>NUCLEOTIDE SEQUENCE [LARGE SCALE GENOMIC DNA]</scope>
    <source>
        <strain evidence="6">PAMC 26633</strain>
    </source>
</reference>
<evidence type="ECO:0000256" key="2">
    <source>
        <dbReference type="ARBA" id="ARBA00023125"/>
    </source>
</evidence>
<dbReference type="GO" id="GO:0003700">
    <property type="term" value="F:DNA-binding transcription factor activity"/>
    <property type="evidence" value="ECO:0007669"/>
    <property type="project" value="InterPro"/>
</dbReference>
<keyword evidence="3" id="KW-0804">Transcription</keyword>
<evidence type="ECO:0000256" key="1">
    <source>
        <dbReference type="ARBA" id="ARBA00023015"/>
    </source>
</evidence>
<dbReference type="AlphaFoldDB" id="A0A226XC49"/>
<dbReference type="PANTHER" id="PTHR46796">
    <property type="entry name" value="HTH-TYPE TRANSCRIPTIONAL ACTIVATOR RHAS-RELATED"/>
    <property type="match status" value="1"/>
</dbReference>
<keyword evidence="2" id="KW-0238">DNA-binding</keyword>
<dbReference type="PROSITE" id="PS00041">
    <property type="entry name" value="HTH_ARAC_FAMILY_1"/>
    <property type="match status" value="1"/>
</dbReference>
<dbReference type="InterPro" id="IPR020449">
    <property type="entry name" value="Tscrpt_reg_AraC-type_HTH"/>
</dbReference>
<dbReference type="PANTHER" id="PTHR46796:SF14">
    <property type="entry name" value="TRANSCRIPTIONAL REGULATORY PROTEIN"/>
    <property type="match status" value="1"/>
</dbReference>
<dbReference type="InterPro" id="IPR009057">
    <property type="entry name" value="Homeodomain-like_sf"/>
</dbReference>
<dbReference type="SUPFAM" id="SSF46689">
    <property type="entry name" value="Homeodomain-like"/>
    <property type="match status" value="2"/>
</dbReference>